<keyword evidence="5 10" id="KW-0067">ATP-binding</keyword>
<evidence type="ECO:0000256" key="9">
    <source>
        <dbReference type="ARBA" id="ARBA00023316"/>
    </source>
</evidence>
<evidence type="ECO:0000256" key="7">
    <source>
        <dbReference type="ARBA" id="ARBA00022984"/>
    </source>
</evidence>
<dbReference type="PANTHER" id="PTHR43024:SF1">
    <property type="entry name" value="UDP-N-ACETYLMURAMOYL-TRIPEPTIDE--D-ALANYL-D-ALANINE LIGASE"/>
    <property type="match status" value="1"/>
</dbReference>
<dbReference type="InterPro" id="IPR035911">
    <property type="entry name" value="MurE/MurF_N"/>
</dbReference>
<dbReference type="KEGG" id="atq:GH723_08355"/>
<evidence type="ECO:0000256" key="1">
    <source>
        <dbReference type="ARBA" id="ARBA00022490"/>
    </source>
</evidence>
<dbReference type="Gene3D" id="3.90.190.20">
    <property type="entry name" value="Mur ligase, C-terminal domain"/>
    <property type="match status" value="1"/>
</dbReference>
<dbReference type="InterPro" id="IPR013221">
    <property type="entry name" value="Mur_ligase_cen"/>
</dbReference>
<dbReference type="Pfam" id="PF08245">
    <property type="entry name" value="Mur_ligase_M"/>
    <property type="match status" value="1"/>
</dbReference>
<evidence type="ECO:0000256" key="5">
    <source>
        <dbReference type="ARBA" id="ARBA00022840"/>
    </source>
</evidence>
<dbReference type="GO" id="GO:0071555">
    <property type="term" value="P:cell wall organization"/>
    <property type="evidence" value="ECO:0007669"/>
    <property type="project" value="UniProtKB-KW"/>
</dbReference>
<dbReference type="Gene3D" id="3.40.1190.10">
    <property type="entry name" value="Mur-like, catalytic domain"/>
    <property type="match status" value="1"/>
</dbReference>
<dbReference type="InterPro" id="IPR004101">
    <property type="entry name" value="Mur_ligase_C"/>
</dbReference>
<comment type="similarity">
    <text evidence="10">Belongs to the MurCDEF family. MurF subfamily.</text>
</comment>
<dbReference type="InterPro" id="IPR051046">
    <property type="entry name" value="MurCDEF_CellWall_CoF430Synth"/>
</dbReference>
<feature type="binding site" evidence="10">
    <location>
        <begin position="118"/>
        <end position="124"/>
    </location>
    <ligand>
        <name>ATP</name>
        <dbReference type="ChEBI" id="CHEBI:30616"/>
    </ligand>
</feature>
<keyword evidence="2 10" id="KW-0436">Ligase</keyword>
<evidence type="ECO:0000256" key="10">
    <source>
        <dbReference type="HAMAP-Rule" id="MF_02019"/>
    </source>
</evidence>
<dbReference type="EMBL" id="CP045851">
    <property type="protein sequence ID" value="QGG95110.1"/>
    <property type="molecule type" value="Genomic_DNA"/>
</dbReference>
<evidence type="ECO:0000259" key="13">
    <source>
        <dbReference type="Pfam" id="PF08245"/>
    </source>
</evidence>
<evidence type="ECO:0000256" key="11">
    <source>
        <dbReference type="RuleBase" id="RU004136"/>
    </source>
</evidence>
<dbReference type="GO" id="GO:0047480">
    <property type="term" value="F:UDP-N-acetylmuramoyl-tripeptide-D-alanyl-D-alanine ligase activity"/>
    <property type="evidence" value="ECO:0007669"/>
    <property type="project" value="UniProtKB-UniRule"/>
</dbReference>
<evidence type="ECO:0000256" key="6">
    <source>
        <dbReference type="ARBA" id="ARBA00022960"/>
    </source>
</evidence>
<name>A0A5Q2RML0_9ACTN</name>
<dbReference type="Pfam" id="PF02875">
    <property type="entry name" value="Mur_ligase_C"/>
    <property type="match status" value="1"/>
</dbReference>
<keyword evidence="7 10" id="KW-0573">Peptidoglycan synthesis</keyword>
<dbReference type="GO" id="GO:0008360">
    <property type="term" value="P:regulation of cell shape"/>
    <property type="evidence" value="ECO:0007669"/>
    <property type="project" value="UniProtKB-KW"/>
</dbReference>
<evidence type="ECO:0000256" key="4">
    <source>
        <dbReference type="ARBA" id="ARBA00022741"/>
    </source>
</evidence>
<comment type="pathway">
    <text evidence="10 11">Cell wall biogenesis; peptidoglycan biosynthesis.</text>
</comment>
<evidence type="ECO:0000313" key="15">
    <source>
        <dbReference type="Proteomes" id="UP000334019"/>
    </source>
</evidence>
<proteinExistence type="inferred from homology"/>
<keyword evidence="3 10" id="KW-0132">Cell division</keyword>
<comment type="function">
    <text evidence="10 11">Involved in cell wall formation. Catalyzes the final step in the synthesis of UDP-N-acetylmuramoyl-pentapeptide, the precursor of murein.</text>
</comment>
<keyword evidence="15" id="KW-1185">Reference proteome</keyword>
<dbReference type="GO" id="GO:0009252">
    <property type="term" value="P:peptidoglycan biosynthetic process"/>
    <property type="evidence" value="ECO:0007669"/>
    <property type="project" value="UniProtKB-UniRule"/>
</dbReference>
<gene>
    <name evidence="10 14" type="primary">murF</name>
    <name evidence="14" type="ORF">GH723_08355</name>
</gene>
<reference evidence="14 15" key="1">
    <citation type="submission" date="2019-11" db="EMBL/GenBank/DDBJ databases">
        <authorList>
            <person name="He Y."/>
        </authorList>
    </citation>
    <scope>NUCLEOTIDE SEQUENCE [LARGE SCALE GENOMIC DNA]</scope>
    <source>
        <strain evidence="14 15">SCSIO 58843</strain>
    </source>
</reference>
<evidence type="ECO:0000259" key="12">
    <source>
        <dbReference type="Pfam" id="PF02875"/>
    </source>
</evidence>
<dbReference type="GO" id="GO:0051301">
    <property type="term" value="P:cell division"/>
    <property type="evidence" value="ECO:0007669"/>
    <property type="project" value="UniProtKB-KW"/>
</dbReference>
<dbReference type="NCBIfam" id="TIGR01143">
    <property type="entry name" value="murF"/>
    <property type="match status" value="1"/>
</dbReference>
<dbReference type="InterPro" id="IPR036615">
    <property type="entry name" value="Mur_ligase_C_dom_sf"/>
</dbReference>
<feature type="domain" description="Mur ligase C-terminal" evidence="12">
    <location>
        <begin position="325"/>
        <end position="439"/>
    </location>
</feature>
<keyword evidence="8 10" id="KW-0131">Cell cycle</keyword>
<dbReference type="InterPro" id="IPR036565">
    <property type="entry name" value="Mur-like_cat_sf"/>
</dbReference>
<dbReference type="Proteomes" id="UP000334019">
    <property type="component" value="Chromosome"/>
</dbReference>
<dbReference type="GO" id="GO:0005524">
    <property type="term" value="F:ATP binding"/>
    <property type="evidence" value="ECO:0007669"/>
    <property type="project" value="UniProtKB-UniRule"/>
</dbReference>
<dbReference type="Gene3D" id="3.40.1390.10">
    <property type="entry name" value="MurE/MurF, N-terminal domain"/>
    <property type="match status" value="1"/>
</dbReference>
<keyword evidence="9 10" id="KW-0961">Cell wall biogenesis/degradation</keyword>
<dbReference type="HAMAP" id="MF_02019">
    <property type="entry name" value="MurF"/>
    <property type="match status" value="1"/>
</dbReference>
<evidence type="ECO:0000256" key="8">
    <source>
        <dbReference type="ARBA" id="ARBA00023306"/>
    </source>
</evidence>
<comment type="catalytic activity">
    <reaction evidence="10 11">
        <text>D-alanyl-D-alanine + UDP-N-acetyl-alpha-D-muramoyl-L-alanyl-gamma-D-glutamyl-meso-2,6-diaminopimelate + ATP = UDP-N-acetyl-alpha-D-muramoyl-L-alanyl-gamma-D-glutamyl-meso-2,6-diaminopimeloyl-D-alanyl-D-alanine + ADP + phosphate + H(+)</text>
        <dbReference type="Rhea" id="RHEA:28374"/>
        <dbReference type="ChEBI" id="CHEBI:15378"/>
        <dbReference type="ChEBI" id="CHEBI:30616"/>
        <dbReference type="ChEBI" id="CHEBI:43474"/>
        <dbReference type="ChEBI" id="CHEBI:57822"/>
        <dbReference type="ChEBI" id="CHEBI:61386"/>
        <dbReference type="ChEBI" id="CHEBI:83905"/>
        <dbReference type="ChEBI" id="CHEBI:456216"/>
        <dbReference type="EC" id="6.3.2.10"/>
    </reaction>
</comment>
<evidence type="ECO:0000256" key="2">
    <source>
        <dbReference type="ARBA" id="ARBA00022598"/>
    </source>
</evidence>
<comment type="subcellular location">
    <subcellularLocation>
        <location evidence="10 11">Cytoplasm</location>
    </subcellularLocation>
</comment>
<accession>A0A5Q2RML0</accession>
<evidence type="ECO:0000256" key="3">
    <source>
        <dbReference type="ARBA" id="ARBA00022618"/>
    </source>
</evidence>
<dbReference type="EC" id="6.3.2.10" evidence="10 11"/>
<keyword evidence="4 10" id="KW-0547">Nucleotide-binding</keyword>
<dbReference type="SUPFAM" id="SSF63418">
    <property type="entry name" value="MurE/MurF N-terminal domain"/>
    <property type="match status" value="1"/>
</dbReference>
<dbReference type="AlphaFoldDB" id="A0A5Q2RML0"/>
<dbReference type="PANTHER" id="PTHR43024">
    <property type="entry name" value="UDP-N-ACETYLMURAMOYL-TRIPEPTIDE--D-ALANYL-D-ALANINE LIGASE"/>
    <property type="match status" value="1"/>
</dbReference>
<dbReference type="GO" id="GO:0005737">
    <property type="term" value="C:cytoplasm"/>
    <property type="evidence" value="ECO:0007669"/>
    <property type="project" value="UniProtKB-SubCell"/>
</dbReference>
<protein>
    <recommendedName>
        <fullName evidence="10 11">UDP-N-acetylmuramoyl-tripeptide--D-alanyl-D-alanine ligase</fullName>
        <ecNumber evidence="10 11">6.3.2.10</ecNumber>
    </recommendedName>
    <alternativeName>
        <fullName evidence="10">D-alanyl-D-alanine-adding enzyme</fullName>
    </alternativeName>
</protein>
<dbReference type="SUPFAM" id="SSF53623">
    <property type="entry name" value="MurD-like peptide ligases, catalytic domain"/>
    <property type="match status" value="1"/>
</dbReference>
<keyword evidence="6 10" id="KW-0133">Cell shape</keyword>
<feature type="domain" description="Mur ligase central" evidence="13">
    <location>
        <begin position="116"/>
        <end position="301"/>
    </location>
</feature>
<sequence>MGRRPDPRRPVRFTADDIAQRTGGEVIGDPSVEVVGATQDSRTVAPGQLFVPLVAGRDGHEFIPVAVERGATAYLASDRARVVDGATAIAVEDTQVALVDLGRAARHRLDGAVVGITGSVGKTTVKDLARGVLGAAAPTHASAASFNNEIGVPLTLLGTPDGTRHVVVEMGARGIGHIAELCAIAHPTVGVVTRVAMAHSELFGTIEDIARGKGEMVEQLPADGTAVLNAGDQRVAAMADRTSARVLTFGLGVGDVRATTMDVAADLRLRVLLETPWGAIEVEPAARGPHNAENAAAAAAIGLGVGMDLADVATGLAAAEMSPLRMAITTSRSGVTILDDSYNANPTSMRAALDALAHLPAERRVAVVGLMAELGPESDAEHEAVAALAEELGVELIAVDCPEYRADAHGGRAVHDIDGALDLLDGAGTGTAVLAKGSRVAGLDRLVAALADR</sequence>
<dbReference type="UniPathway" id="UPA00219"/>
<organism evidence="14 15">
    <name type="scientific">Actinomarinicola tropica</name>
    <dbReference type="NCBI Taxonomy" id="2789776"/>
    <lineage>
        <taxon>Bacteria</taxon>
        <taxon>Bacillati</taxon>
        <taxon>Actinomycetota</taxon>
        <taxon>Acidimicrobiia</taxon>
        <taxon>Acidimicrobiales</taxon>
        <taxon>Iamiaceae</taxon>
        <taxon>Actinomarinicola</taxon>
    </lineage>
</organism>
<dbReference type="InterPro" id="IPR005863">
    <property type="entry name" value="UDP-N-AcMur_synth"/>
</dbReference>
<dbReference type="GO" id="GO:0008766">
    <property type="term" value="F:UDP-N-acetylmuramoylalanyl-D-glutamyl-2,6-diaminopimelate-D-alanyl-D-alanine ligase activity"/>
    <property type="evidence" value="ECO:0007669"/>
    <property type="project" value="RHEA"/>
</dbReference>
<keyword evidence="1 10" id="KW-0963">Cytoplasm</keyword>
<dbReference type="SUPFAM" id="SSF53244">
    <property type="entry name" value="MurD-like peptide ligases, peptide-binding domain"/>
    <property type="match status" value="1"/>
</dbReference>
<evidence type="ECO:0000313" key="14">
    <source>
        <dbReference type="EMBL" id="QGG95110.1"/>
    </source>
</evidence>